<dbReference type="PANTHER" id="PTHR45586:SF1">
    <property type="entry name" value="LIPOPOLYSACCHARIDE ASSEMBLY PROTEIN B"/>
    <property type="match status" value="1"/>
</dbReference>
<evidence type="ECO:0000256" key="3">
    <source>
        <dbReference type="PROSITE-ProRule" id="PRU00339"/>
    </source>
</evidence>
<name>A0ABW0KNP7_9BACT</name>
<dbReference type="PROSITE" id="PS50005">
    <property type="entry name" value="TPR"/>
    <property type="match status" value="1"/>
</dbReference>
<dbReference type="Gene3D" id="1.25.40.10">
    <property type="entry name" value="Tetratricopeptide repeat domain"/>
    <property type="match status" value="5"/>
</dbReference>
<keyword evidence="1" id="KW-0677">Repeat</keyword>
<dbReference type="SMART" id="SM00028">
    <property type="entry name" value="TPR"/>
    <property type="match status" value="6"/>
</dbReference>
<feature type="compositionally biased region" description="Basic and acidic residues" evidence="4">
    <location>
        <begin position="1756"/>
        <end position="1766"/>
    </location>
</feature>
<protein>
    <submittedName>
        <fullName evidence="6">C39 family peptidase</fullName>
    </submittedName>
</protein>
<keyword evidence="2 3" id="KW-0802">TPR repeat</keyword>
<evidence type="ECO:0000313" key="6">
    <source>
        <dbReference type="EMBL" id="MFC5455009.1"/>
    </source>
</evidence>
<feature type="domain" description="Peptidase C39-like" evidence="5">
    <location>
        <begin position="322"/>
        <end position="428"/>
    </location>
</feature>
<gene>
    <name evidence="6" type="ORF">ACFQDI_09105</name>
</gene>
<dbReference type="Gene3D" id="3.90.70.10">
    <property type="entry name" value="Cysteine proteinases"/>
    <property type="match status" value="1"/>
</dbReference>
<dbReference type="InterPro" id="IPR039564">
    <property type="entry name" value="Peptidase_C39-like"/>
</dbReference>
<evidence type="ECO:0000313" key="7">
    <source>
        <dbReference type="Proteomes" id="UP001596052"/>
    </source>
</evidence>
<dbReference type="InterPro" id="IPR051012">
    <property type="entry name" value="CellSynth/LPSAsmb/PSIAsmb"/>
</dbReference>
<evidence type="ECO:0000256" key="1">
    <source>
        <dbReference type="ARBA" id="ARBA00022737"/>
    </source>
</evidence>
<dbReference type="Proteomes" id="UP001596052">
    <property type="component" value="Unassembled WGS sequence"/>
</dbReference>
<dbReference type="InterPro" id="IPR011990">
    <property type="entry name" value="TPR-like_helical_dom_sf"/>
</dbReference>
<proteinExistence type="predicted"/>
<dbReference type="Pfam" id="PF13529">
    <property type="entry name" value="Peptidase_C39_2"/>
    <property type="match status" value="1"/>
</dbReference>
<reference evidence="7" key="1">
    <citation type="journal article" date="2019" name="Int. J. Syst. Evol. Microbiol.">
        <title>The Global Catalogue of Microorganisms (GCM) 10K type strain sequencing project: providing services to taxonomists for standard genome sequencing and annotation.</title>
        <authorList>
            <consortium name="The Broad Institute Genomics Platform"/>
            <consortium name="The Broad Institute Genome Sequencing Center for Infectious Disease"/>
            <person name="Wu L."/>
            <person name="Ma J."/>
        </authorList>
    </citation>
    <scope>NUCLEOTIDE SEQUENCE [LARGE SCALE GENOMIC DNA]</scope>
    <source>
        <strain evidence="7">CGMCC 4.1469</strain>
    </source>
</reference>
<dbReference type="InterPro" id="IPR019734">
    <property type="entry name" value="TPR_rpt"/>
</dbReference>
<comment type="caution">
    <text evidence="6">The sequence shown here is derived from an EMBL/GenBank/DDBJ whole genome shotgun (WGS) entry which is preliminary data.</text>
</comment>
<dbReference type="RefSeq" id="WP_377165670.1">
    <property type="nucleotide sequence ID" value="NZ_JBHSMQ010000003.1"/>
</dbReference>
<organism evidence="6 7">
    <name type="scientific">Prosthecobacter fluviatilis</name>
    <dbReference type="NCBI Taxonomy" id="445931"/>
    <lineage>
        <taxon>Bacteria</taxon>
        <taxon>Pseudomonadati</taxon>
        <taxon>Verrucomicrobiota</taxon>
        <taxon>Verrucomicrobiia</taxon>
        <taxon>Verrucomicrobiales</taxon>
        <taxon>Verrucomicrobiaceae</taxon>
        <taxon>Prosthecobacter</taxon>
    </lineage>
</organism>
<evidence type="ECO:0000256" key="4">
    <source>
        <dbReference type="SAM" id="MobiDB-lite"/>
    </source>
</evidence>
<evidence type="ECO:0000259" key="5">
    <source>
        <dbReference type="Pfam" id="PF13529"/>
    </source>
</evidence>
<feature type="region of interest" description="Disordered" evidence="4">
    <location>
        <begin position="1672"/>
        <end position="1696"/>
    </location>
</feature>
<dbReference type="SUPFAM" id="SSF48439">
    <property type="entry name" value="Protein prenylyltransferase"/>
    <property type="match status" value="1"/>
</dbReference>
<dbReference type="PANTHER" id="PTHR45586">
    <property type="entry name" value="TPR REPEAT-CONTAINING PROTEIN PA4667"/>
    <property type="match status" value="1"/>
</dbReference>
<dbReference type="SUPFAM" id="SSF48452">
    <property type="entry name" value="TPR-like"/>
    <property type="match status" value="3"/>
</dbReference>
<keyword evidence="7" id="KW-1185">Reference proteome</keyword>
<sequence>MGKPIKISKLERRERPQERVNVQEAVLEEALTHYERGQYVEAYQSALKAGPLDLWRGAKAQTFGYRLAGNLGAGRLASLLICRARHEDRQSTEAAVHYGFYLQQRRGPLPAWRHCMAAESMTALMPVQLSDFKAMRAVIAAGYRDFDTAWQLWHEAVAVHEPSAWLQVEKCSILASEERREEALEALDEALVLRPWFRPAVQFRARMLHLLGRRDEAVGFLTAAMGEMQSCAIAAQLMALKREDDDHAGMEELADAYEKLAVLSEADSREWLAARRVDLLTLRGDFKGAAVLARGIQSDYYNALAKRLEAPDATHVRERLPFEFVHQKHNTCAPATLAAMAHFWDRPVTMEQIAEAICYDGTYDHGERAWALANGFFVREFTVTLEAARQLISLKVPFVLRTVEAGSAHAQAVIGYDLLRETLFIQDPSEPHYREIEAAEFLENYRLTGPQGMVMVPPEQAGQINGLNLPDSGLYDINHRFISALAEYDRTAAAAALKEMEMLAPEHRLVLVGQMSLANFDGNEVERLHSINRLLEKFPGDPRLVHWKNAALRSMGRRAERLQLLREAVKEDKAPVTLYKNLVDVLMEDARDWDEARLLAWRVHARMAGDAGSVVSLAEMLRRTQRAPVEEWLTFHRFAASLADKVENVVQTWFAHAQTQGHTEKALEWLRQRWRRYGARSGGPALTLAQALDSMCLPEAVDVMRAAVQSRPDDGELLIQLSRIEARLGEQTKAWELLRRAEGRCSPGQWLRACAALHRRFGDHASEMGVWRQILEKEPLALDAHGWIVRELAATRGQKAALNHLAEVCARFPHHHDLAQLHIHWLREEDSKLAEREARRVAALHPEDPWAWRELALILRDGGRAEEAVEPASQAVEVAPDQAASHGVLGLVLAGCKREKQAAEHFQTSIRLDVNFPASFEGLLSLCEDTAAKREGLAFIRREMIRQVLNGNALHAYRELAFTVLSQEELLAELREIWQARPDLWEAWSVLLAQMIDSGHKHEAVLLAQEATQKFALTPGSWRDMALVWRALERPDAAIACARHVVNLNPDWTDGWCLLAECLEDNGKGGEAIEELLRARTRLPLDMTIRRALALLFWQTDRREEAWQLAENAVKEDPGQNWAWGCMQNWAETLRKRDRLIEAATGLTETRPDEARSWLILAKLLPLAKISSILSALDHATGLNPWLLDAWDYRMEILAQLGRLDEAMAVPAKGPWGSEVPYTVQGRLAWLRAVRGNVPEAMRQMRAILDRHRDYYWGWEMYAQWAEQSSDWTALQQAATEMVRLAPRSAGAYCVAADAALRLGKREEGIQHLKQALHVAPSSPYAAERLLGLYWEKRDVDGLRAAAALLPGIGQPALISRVYLMLAAASKDDVEQVRRDLSALAVHPDMMGGLLQLILDYFTDSRRKFALMLDQTLNAAAESNTLGPAFAMLWVHREAQNRRWQCWSRLVEWLPRLGARLDPAISLYLDLIGEAQAAKPHVINFIQACEPQLRQRGEIWGKVSYALARSGEFQACADWLEPDYLRDDAEGWVLWNLAVSLRELLRPERAEEVCMHVVTKGIRDSTWNLHSVIAALGCAWKEDYDQALLLLKDTDINDDVESPVRLPMYITRALCEVMTKPAAAGRERYRKFLADCNQYFMKQAVSLQAKRDFERAMRLMREHTGASVLPWQQPKPRTEAMPQTRGRTGSWEQRPASGGGFSRAAFVCAVIFSINVLRHCGSSTTPSRTPIYELPSRAMPYTPPVERPGKSAGDQDLEKRVEDLLRRSQTMPAPLRQ</sequence>
<evidence type="ECO:0000256" key="2">
    <source>
        <dbReference type="ARBA" id="ARBA00022803"/>
    </source>
</evidence>
<accession>A0ABW0KNP7</accession>
<dbReference type="EMBL" id="JBHSMQ010000003">
    <property type="protein sequence ID" value="MFC5455009.1"/>
    <property type="molecule type" value="Genomic_DNA"/>
</dbReference>
<feature type="region of interest" description="Disordered" evidence="4">
    <location>
        <begin position="1725"/>
        <end position="1777"/>
    </location>
</feature>
<feature type="repeat" description="TPR" evidence="3">
    <location>
        <begin position="849"/>
        <end position="882"/>
    </location>
</feature>